<organism evidence="1 2">
    <name type="scientific">Candidatus Methylacidiphilum fumarolicum</name>
    <dbReference type="NCBI Taxonomy" id="591154"/>
    <lineage>
        <taxon>Bacteria</taxon>
        <taxon>Pseudomonadati</taxon>
        <taxon>Verrucomicrobiota</taxon>
        <taxon>Methylacidiphilae</taxon>
        <taxon>Methylacidiphilales</taxon>
        <taxon>Methylacidiphilaceae</taxon>
        <taxon>Methylacidiphilum (ex Ratnadevi et al. 2023)</taxon>
    </lineage>
</organism>
<dbReference type="EMBL" id="OX458932">
    <property type="protein sequence ID" value="CAI9086558.1"/>
    <property type="molecule type" value="Genomic_DNA"/>
</dbReference>
<evidence type="ECO:0000313" key="1">
    <source>
        <dbReference type="EMBL" id="CAI9086558.1"/>
    </source>
</evidence>
<accession>A0ABN8XH09</accession>
<keyword evidence="2" id="KW-1185">Reference proteome</keyword>
<protein>
    <submittedName>
        <fullName evidence="1">Uncharacterized protein</fullName>
    </submittedName>
</protein>
<evidence type="ECO:0000313" key="2">
    <source>
        <dbReference type="Proteomes" id="UP001161497"/>
    </source>
</evidence>
<reference evidence="1" key="1">
    <citation type="submission" date="2023-03" db="EMBL/GenBank/DDBJ databases">
        <authorList>
            <person name="Cremers G."/>
            <person name="Picone N."/>
        </authorList>
    </citation>
    <scope>NUCLEOTIDE SEQUENCE</scope>
    <source>
        <strain evidence="1">Sample_alias</strain>
    </source>
</reference>
<name>A0ABN8XH09_9BACT</name>
<sequence length="46" mass="4636">MLTVAQSAGGGHSLGVLPVSSDKSIKEGTADALLTVLENARILLVC</sequence>
<proteinExistence type="predicted"/>
<gene>
    <name evidence="1" type="ORF">MFUM_2248</name>
</gene>
<dbReference type="Proteomes" id="UP001161497">
    <property type="component" value="Chromosome"/>
</dbReference>